<feature type="region of interest" description="Disordered" evidence="1">
    <location>
        <begin position="1"/>
        <end position="22"/>
    </location>
</feature>
<keyword evidence="3" id="KW-1185">Reference proteome</keyword>
<protein>
    <recommendedName>
        <fullName evidence="4">BrnA antitoxin family protein</fullName>
    </recommendedName>
</protein>
<feature type="compositionally biased region" description="Basic and acidic residues" evidence="1">
    <location>
        <begin position="1"/>
        <end position="13"/>
    </location>
</feature>
<evidence type="ECO:0000256" key="1">
    <source>
        <dbReference type="SAM" id="MobiDB-lite"/>
    </source>
</evidence>
<dbReference type="OrthoDB" id="361944at2"/>
<accession>A0A369W1V3</accession>
<evidence type="ECO:0008006" key="4">
    <source>
        <dbReference type="Google" id="ProtNLM"/>
    </source>
</evidence>
<comment type="caution">
    <text evidence="2">The sequence shown here is derived from an EMBL/GenBank/DDBJ whole genome shotgun (WGS) entry which is preliminary data.</text>
</comment>
<organism evidence="2 3">
    <name type="scientific">Pelagibacterium lacus</name>
    <dbReference type="NCBI Taxonomy" id="2282655"/>
    <lineage>
        <taxon>Bacteria</taxon>
        <taxon>Pseudomonadati</taxon>
        <taxon>Pseudomonadota</taxon>
        <taxon>Alphaproteobacteria</taxon>
        <taxon>Hyphomicrobiales</taxon>
        <taxon>Devosiaceae</taxon>
        <taxon>Pelagibacterium</taxon>
    </lineage>
</organism>
<dbReference type="Proteomes" id="UP000253759">
    <property type="component" value="Unassembled WGS sequence"/>
</dbReference>
<dbReference type="InterPro" id="IPR025528">
    <property type="entry name" value="BrnA_antitoxin"/>
</dbReference>
<evidence type="ECO:0000313" key="3">
    <source>
        <dbReference type="Proteomes" id="UP000253759"/>
    </source>
</evidence>
<dbReference type="EMBL" id="QQNH01000026">
    <property type="protein sequence ID" value="RDE08009.1"/>
    <property type="molecule type" value="Genomic_DNA"/>
</dbReference>
<dbReference type="Pfam" id="PF14384">
    <property type="entry name" value="BrnA_antitoxin"/>
    <property type="match status" value="1"/>
</dbReference>
<feature type="region of interest" description="Disordered" evidence="1">
    <location>
        <begin position="29"/>
        <end position="48"/>
    </location>
</feature>
<dbReference type="AlphaFoldDB" id="A0A369W1V3"/>
<dbReference type="RefSeq" id="WP_114646774.1">
    <property type="nucleotide sequence ID" value="NZ_QQNH01000026.1"/>
</dbReference>
<evidence type="ECO:0000313" key="2">
    <source>
        <dbReference type="EMBL" id="RDE08009.1"/>
    </source>
</evidence>
<reference evidence="3" key="1">
    <citation type="submission" date="2018-07" db="EMBL/GenBank/DDBJ databases">
        <authorList>
            <person name="Liu B.-T."/>
            <person name="Du Z."/>
        </authorList>
    </citation>
    <scope>NUCLEOTIDE SEQUENCE [LARGE SCALE GENOMIC DNA]</scope>
    <source>
        <strain evidence="3">XYN52</strain>
    </source>
</reference>
<sequence>MSANRHSTEKDWVDADDAPDLSEAQWQEKLARAKPRRGRPHAEQPKVSTTIRLDADVIAHFREGGPGWQSRINAALRKAMSGTKA</sequence>
<gene>
    <name evidence="2" type="ORF">DVH29_13810</name>
</gene>
<name>A0A369W1V3_9HYPH</name>
<proteinExistence type="predicted"/>